<sequence length="149" mass="16800">MRRLVVVSHLPLTSHRIPTSISSRLRTALWDVTKFEAQLNDFTERTRSEKIVLACFYTKWCKQCVRFADSLERLRAAHEANVETMKQIIALNICVVLIDAEESLVLSALHDVRSVPTLVAYREGHVVGRAEGLDGDKLEELIRVALGSS</sequence>
<evidence type="ECO:0000259" key="1">
    <source>
        <dbReference type="PROSITE" id="PS51352"/>
    </source>
</evidence>
<name>G0TT94_TRYVY</name>
<dbReference type="CDD" id="cd02947">
    <property type="entry name" value="TRX_family"/>
    <property type="match status" value="1"/>
</dbReference>
<dbReference type="InterPro" id="IPR036249">
    <property type="entry name" value="Thioredoxin-like_sf"/>
</dbReference>
<dbReference type="InterPro" id="IPR013766">
    <property type="entry name" value="Thioredoxin_domain"/>
</dbReference>
<dbReference type="EMBL" id="HE573019">
    <property type="protein sequence ID" value="CCC47175.1"/>
    <property type="molecule type" value="Genomic_DNA"/>
</dbReference>
<organism evidence="2">
    <name type="scientific">Trypanosoma vivax (strain Y486)</name>
    <dbReference type="NCBI Taxonomy" id="1055687"/>
    <lineage>
        <taxon>Eukaryota</taxon>
        <taxon>Discoba</taxon>
        <taxon>Euglenozoa</taxon>
        <taxon>Kinetoplastea</taxon>
        <taxon>Metakinetoplastina</taxon>
        <taxon>Trypanosomatida</taxon>
        <taxon>Trypanosomatidae</taxon>
        <taxon>Trypanosoma</taxon>
        <taxon>Duttonella</taxon>
    </lineage>
</organism>
<reference evidence="2" key="1">
    <citation type="journal article" date="2012" name="Proc. Natl. Acad. Sci. U.S.A.">
        <title>Antigenic diversity is generated by distinct evolutionary mechanisms in African trypanosome species.</title>
        <authorList>
            <person name="Jackson A.P."/>
            <person name="Berry A."/>
            <person name="Aslett M."/>
            <person name="Allison H.C."/>
            <person name="Burton P."/>
            <person name="Vavrova-Anderson J."/>
            <person name="Brown R."/>
            <person name="Browne H."/>
            <person name="Corton N."/>
            <person name="Hauser H."/>
            <person name="Gamble J."/>
            <person name="Gilderthorp R."/>
            <person name="Marcello L."/>
            <person name="McQuillan J."/>
            <person name="Otto T.D."/>
            <person name="Quail M.A."/>
            <person name="Sanders M.J."/>
            <person name="van Tonder A."/>
            <person name="Ginger M.L."/>
            <person name="Field M.C."/>
            <person name="Barry J.D."/>
            <person name="Hertz-Fowler C."/>
            <person name="Berriman M."/>
        </authorList>
    </citation>
    <scope>NUCLEOTIDE SEQUENCE</scope>
    <source>
        <strain evidence="2">Y486</strain>
    </source>
</reference>
<dbReference type="AlphaFoldDB" id="G0TT94"/>
<feature type="domain" description="Thioredoxin" evidence="1">
    <location>
        <begin position="4"/>
        <end position="147"/>
    </location>
</feature>
<evidence type="ECO:0000313" key="2">
    <source>
        <dbReference type="EMBL" id="CCC47175.1"/>
    </source>
</evidence>
<proteinExistence type="predicted"/>
<dbReference type="Pfam" id="PF00085">
    <property type="entry name" value="Thioredoxin"/>
    <property type="match status" value="1"/>
</dbReference>
<dbReference type="SUPFAM" id="SSF52833">
    <property type="entry name" value="Thioredoxin-like"/>
    <property type="match status" value="1"/>
</dbReference>
<dbReference type="PROSITE" id="PS51352">
    <property type="entry name" value="THIOREDOXIN_2"/>
    <property type="match status" value="1"/>
</dbReference>
<accession>G0TT94</accession>
<dbReference type="Gene3D" id="3.40.30.10">
    <property type="entry name" value="Glutaredoxin"/>
    <property type="match status" value="1"/>
</dbReference>
<gene>
    <name evidence="2" type="ORF">TVY486_0303510</name>
</gene>
<dbReference type="VEuPathDB" id="TriTrypDB:TvY486_0303510"/>
<protein>
    <submittedName>
        <fullName evidence="2">Putative thioredoxin</fullName>
    </submittedName>
</protein>